<dbReference type="GO" id="GO:0000160">
    <property type="term" value="P:phosphorelay signal transduction system"/>
    <property type="evidence" value="ECO:0007669"/>
    <property type="project" value="InterPro"/>
</dbReference>
<gene>
    <name evidence="7" type="ORF">JL107_09825</name>
</gene>
<dbReference type="Gene3D" id="1.10.10.10">
    <property type="entry name" value="Winged helix-like DNA-binding domain superfamily/Winged helix DNA-binding domain"/>
    <property type="match status" value="1"/>
</dbReference>
<dbReference type="InterPro" id="IPR001867">
    <property type="entry name" value="OmpR/PhoB-type_DNA-bd"/>
</dbReference>
<dbReference type="Gene3D" id="1.25.40.10">
    <property type="entry name" value="Tetratricopeptide repeat domain"/>
    <property type="match status" value="2"/>
</dbReference>
<evidence type="ECO:0000259" key="6">
    <source>
        <dbReference type="PROSITE" id="PS51755"/>
    </source>
</evidence>
<dbReference type="PROSITE" id="PS51755">
    <property type="entry name" value="OMPR_PHOB"/>
    <property type="match status" value="1"/>
</dbReference>
<sequence>MDASSLRTGGIRDLSVGYPRTVTAVRRMRGHGLVGRRRRECRIAFDELPPAQSAPSTPSVVLGLLGPLEVIGAASIRVPPGRQQAVLAALALAVGRVVSSDHLVDVVWAQEPPDTARTQVQICVSRLRRLLEPTGATIETQPPGYRLSLAPEALDVHRFHALVRSADRLVLEGQDLEAVTALRSAAALWRGPALSGVDSEALRAQATRLDEDRLVAQESGFEIELRLGRHARLIGEITALVEAHPLRERLRAQLMLALYRSGRQAEALEVYRAFRALLADDLGLEPGPELRELERAILTADASLRAPDPAEAGVLSTGAVSTGALSMPPTDTPTPPVGGPTAFQLPTAPADFVGRTQTLDLVRSVLLDDPTTVGIAVLLGPPGVGKSATAVQAGHLLGAEHFPDGQLYCDLRAIEDDPLSPADVLGRFLRALGVPPPAIPPDAGERGAMFRGMVADRRVLIVLDDAGSEAQVTPLLPGSPQCGVIVTSRSRLTAVPGATCLEIDVLTVPTALRLLSQTLGRERVDAEPEAALALVHATGRLPLALRIVAARLTARSHWPLAGLVNRLADERRRLDELSHGDLTLRAGMSLAHDGFDPLAARTFALLALLTGPTIPAWAAGALVDDDRPFPSDLTEPLVDVHLLDAVGVDVAGETVHRFQELVRVFALEKLAESADAPMQRAAVERFTGGWLTLLTEANARLLGGDFLQIDGGSPRWTPPQGYRERLLADPYRWFETERSALRDVVELAAAHGLVTQCWELVVRASIMLERRGYLTDLAALHACALTAVDAAGDRLGAAALVEVANSGLRDRYDTATRRALLEQALADLLELGNRTGEGLVRRQLAHLLFTTAGDDPAGHAAAVDHGEQALAAFVDRGDLGGQWRTLMLLGREAAGHGATEQGRARLAEALELAHRTGDRRAIAQVLRASAGADTADGRTDLAEEKLTAALELVRELGDPLGEAMVMRDLARVQLGRSRGAEARAALLASRDLFAELRQEAALGEVERMIAALG</sequence>
<feature type="domain" description="OmpR/PhoB-type" evidence="6">
    <location>
        <begin position="52"/>
        <end position="149"/>
    </location>
</feature>
<keyword evidence="8" id="KW-1185">Reference proteome</keyword>
<dbReference type="RefSeq" id="WP_205256849.1">
    <property type="nucleotide sequence ID" value="NZ_BAAAPV010000004.1"/>
</dbReference>
<dbReference type="PANTHER" id="PTHR35807:SF1">
    <property type="entry name" value="TRANSCRIPTIONAL REGULATOR REDD"/>
    <property type="match status" value="1"/>
</dbReference>
<dbReference type="SMART" id="SM00382">
    <property type="entry name" value="AAA"/>
    <property type="match status" value="1"/>
</dbReference>
<dbReference type="SUPFAM" id="SSF52540">
    <property type="entry name" value="P-loop containing nucleoside triphosphate hydrolases"/>
    <property type="match status" value="1"/>
</dbReference>
<dbReference type="GO" id="GO:0043531">
    <property type="term" value="F:ADP binding"/>
    <property type="evidence" value="ECO:0007669"/>
    <property type="project" value="InterPro"/>
</dbReference>
<dbReference type="PANTHER" id="PTHR35807">
    <property type="entry name" value="TRANSCRIPTIONAL REGULATOR REDD-RELATED"/>
    <property type="match status" value="1"/>
</dbReference>
<keyword evidence="3 5" id="KW-0238">DNA-binding</keyword>
<dbReference type="GO" id="GO:0006355">
    <property type="term" value="P:regulation of DNA-templated transcription"/>
    <property type="evidence" value="ECO:0007669"/>
    <property type="project" value="InterPro"/>
</dbReference>
<dbReference type="InterPro" id="IPR003593">
    <property type="entry name" value="AAA+_ATPase"/>
</dbReference>
<dbReference type="SMART" id="SM01043">
    <property type="entry name" value="BTAD"/>
    <property type="match status" value="1"/>
</dbReference>
<evidence type="ECO:0000313" key="7">
    <source>
        <dbReference type="EMBL" id="MBM9476742.1"/>
    </source>
</evidence>
<dbReference type="GO" id="GO:0003677">
    <property type="term" value="F:DNA binding"/>
    <property type="evidence" value="ECO:0007669"/>
    <property type="project" value="UniProtKB-UniRule"/>
</dbReference>
<reference evidence="7" key="1">
    <citation type="submission" date="2021-01" db="EMBL/GenBank/DDBJ databases">
        <title>KCTC 19127 draft genome.</title>
        <authorList>
            <person name="An D."/>
        </authorList>
    </citation>
    <scope>NUCLEOTIDE SEQUENCE</scope>
    <source>
        <strain evidence="7">KCTC 19127</strain>
    </source>
</reference>
<evidence type="ECO:0000313" key="8">
    <source>
        <dbReference type="Proteomes" id="UP000663801"/>
    </source>
</evidence>
<accession>A0A938YNR8</accession>
<evidence type="ECO:0000256" key="4">
    <source>
        <dbReference type="ARBA" id="ARBA00023163"/>
    </source>
</evidence>
<dbReference type="AlphaFoldDB" id="A0A938YNR8"/>
<dbReference type="InterPro" id="IPR036388">
    <property type="entry name" value="WH-like_DNA-bd_sf"/>
</dbReference>
<dbReference type="InterPro" id="IPR016032">
    <property type="entry name" value="Sig_transdc_resp-reg_C-effctor"/>
</dbReference>
<evidence type="ECO:0000256" key="5">
    <source>
        <dbReference type="PROSITE-ProRule" id="PRU01091"/>
    </source>
</evidence>
<keyword evidence="4" id="KW-0804">Transcription</keyword>
<dbReference type="SMART" id="SM00862">
    <property type="entry name" value="Trans_reg_C"/>
    <property type="match status" value="1"/>
</dbReference>
<feature type="DNA-binding region" description="OmpR/PhoB-type" evidence="5">
    <location>
        <begin position="52"/>
        <end position="149"/>
    </location>
</feature>
<evidence type="ECO:0000256" key="2">
    <source>
        <dbReference type="ARBA" id="ARBA00023015"/>
    </source>
</evidence>
<proteinExistence type="inferred from homology"/>
<dbReference type="PRINTS" id="PR00364">
    <property type="entry name" value="DISEASERSIST"/>
</dbReference>
<comment type="caution">
    <text evidence="7">The sequence shown here is derived from an EMBL/GenBank/DDBJ whole genome shotgun (WGS) entry which is preliminary data.</text>
</comment>
<dbReference type="EMBL" id="JAERWL010000008">
    <property type="protein sequence ID" value="MBM9476742.1"/>
    <property type="molecule type" value="Genomic_DNA"/>
</dbReference>
<protein>
    <submittedName>
        <fullName evidence="7">Winged helix-turn-helix domain-containing protein</fullName>
    </submittedName>
</protein>
<dbReference type="Gene3D" id="3.40.50.300">
    <property type="entry name" value="P-loop containing nucleotide triphosphate hydrolases"/>
    <property type="match status" value="1"/>
</dbReference>
<dbReference type="InterPro" id="IPR005158">
    <property type="entry name" value="BTAD"/>
</dbReference>
<comment type="similarity">
    <text evidence="1">Belongs to the AfsR/DnrI/RedD regulatory family.</text>
</comment>
<keyword evidence="2" id="KW-0805">Transcription regulation</keyword>
<dbReference type="SUPFAM" id="SSF46894">
    <property type="entry name" value="C-terminal effector domain of the bipartite response regulators"/>
    <property type="match status" value="1"/>
</dbReference>
<dbReference type="Proteomes" id="UP000663801">
    <property type="component" value="Unassembled WGS sequence"/>
</dbReference>
<dbReference type="CDD" id="cd15831">
    <property type="entry name" value="BTAD"/>
    <property type="match status" value="1"/>
</dbReference>
<evidence type="ECO:0000256" key="1">
    <source>
        <dbReference type="ARBA" id="ARBA00005820"/>
    </source>
</evidence>
<dbReference type="InterPro" id="IPR011990">
    <property type="entry name" value="TPR-like_helical_dom_sf"/>
</dbReference>
<dbReference type="Pfam" id="PF00486">
    <property type="entry name" value="Trans_reg_C"/>
    <property type="match status" value="1"/>
</dbReference>
<dbReference type="Pfam" id="PF03704">
    <property type="entry name" value="BTAD"/>
    <property type="match status" value="1"/>
</dbReference>
<dbReference type="InterPro" id="IPR051677">
    <property type="entry name" value="AfsR-DnrI-RedD_regulator"/>
</dbReference>
<dbReference type="SUPFAM" id="SSF48452">
    <property type="entry name" value="TPR-like"/>
    <property type="match status" value="2"/>
</dbReference>
<organism evidence="7 8">
    <name type="scientific">Nakamurella flavida</name>
    <dbReference type="NCBI Taxonomy" id="363630"/>
    <lineage>
        <taxon>Bacteria</taxon>
        <taxon>Bacillati</taxon>
        <taxon>Actinomycetota</taxon>
        <taxon>Actinomycetes</taxon>
        <taxon>Nakamurellales</taxon>
        <taxon>Nakamurellaceae</taxon>
        <taxon>Nakamurella</taxon>
    </lineage>
</organism>
<evidence type="ECO:0000256" key="3">
    <source>
        <dbReference type="ARBA" id="ARBA00023125"/>
    </source>
</evidence>
<dbReference type="InterPro" id="IPR027417">
    <property type="entry name" value="P-loop_NTPase"/>
</dbReference>
<name>A0A938YNR8_9ACTN</name>